<sequence>MAAKAKAAAAKRAAAAKKLPPAANTKAIPLAQHDPTRPPPLQLKDQAVFKQILHLYELKQYSAALQHCDALLEKYPGHGETTAMAGLLHHSMNNKAHGYSLVKAGMKADLKSHIVWHVYGIITRADRNYVEAVKSYSQALRLDPENHNILRDLAILQIQVRQYSAYLESRWKLLKSNRRSRTAWLSLAMAYKLNNQSDAALEILNAMEGYEVIHEPEHTFERSESILFKASLLPPSDALQYLENYSNCVLDRPRYMLTRAQHLGELGRQEAAEWAWFDLLDTNSENRTYLEGYLANRSKLQGENPVDALERLAERYPTSQLIQRLIIDHATGTHFDQELETYLCLRLTKGIPSLFNDLKPLLVDPTKLDSIKTIAEKLHMQVSQTGYFEATQLDQNTQQPPSTLVWILHFLSQLYASSHLNMTKEAIQAAQEAIKHTPSLPDCYISLAHAYKRAGSFAKAAEALRSAQRVQLLEESRGLIGLFTRKDAPDPVSDLIDMQAAWYVMAEAEVALRVSDWGLGLKRLHQVYEVGCFQHWIPIFRQWEEDQYDFHTYCIRKNTFQTYQDLLKFEDTLYADPIYYKAASKAVGIYLKLHDRMVIASQSQQAPQITEYNILVPPTTTSPETNPDSVPTQDGKSAKPEEESAKSKKALKKAKMAEIKAKAQAALEAKKASSKNKNSEQANTGVPDVIPPPADEDPTGEKLCKTETPLDMASEFIRPIEDDLARFSVASLVDPSKRLIWQGVHLCRFEIELRRDKPLLAVRALLKAHELSPAAETAIEPSVFVALAELKHRYLLSSSQPDGTSRETESTSTTKVLEKALETIEQLEVAEGYGGRLARAESFIIHRTNHPPPGSNTPLDSAEVYPNEVIEEEIFSLFGPSNEDHGVLLKKEAGEWKTGLQGMRLLERCGSSRVEEFRMKACQLWSFVEYFQPAQGAGKSATPQLHQDGLQDPSTTTTTSSSHPTLRPVDGHQTHNPPRPSESHEVLEEIRDF</sequence>
<feature type="repeat" description="TPR" evidence="3">
    <location>
        <begin position="113"/>
        <end position="146"/>
    </location>
</feature>
<dbReference type="PANTHER" id="PTHR22767">
    <property type="entry name" value="N-TERMINAL ACETYLTRANSFERASE-RELATED"/>
    <property type="match status" value="1"/>
</dbReference>
<dbReference type="GO" id="GO:0031415">
    <property type="term" value="C:NatA complex"/>
    <property type="evidence" value="ECO:0007669"/>
    <property type="project" value="TreeGrafter"/>
</dbReference>
<feature type="region of interest" description="Disordered" evidence="4">
    <location>
        <begin position="937"/>
        <end position="993"/>
    </location>
</feature>
<dbReference type="InterPro" id="IPR021183">
    <property type="entry name" value="NatA_aux_su"/>
</dbReference>
<dbReference type="Gene3D" id="1.25.40.1040">
    <property type="match status" value="1"/>
</dbReference>
<dbReference type="Proteomes" id="UP000037035">
    <property type="component" value="Unassembled WGS sequence"/>
</dbReference>
<dbReference type="PANTHER" id="PTHR22767:SF2">
    <property type="entry name" value="N(ALPHA)-ACETYLTRANSFERASE 15_16, ISOFORM A"/>
    <property type="match status" value="1"/>
</dbReference>
<dbReference type="VEuPathDB" id="FungiDB:VP01_980g5"/>
<name>A0A0L6U5R1_9BASI</name>
<proteinExistence type="predicted"/>
<dbReference type="OrthoDB" id="10263032at2759"/>
<dbReference type="SUPFAM" id="SSF48452">
    <property type="entry name" value="TPR-like"/>
    <property type="match status" value="1"/>
</dbReference>
<protein>
    <submittedName>
        <fullName evidence="5">Uncharacterized protein</fullName>
    </submittedName>
</protein>
<dbReference type="AlphaFoldDB" id="A0A0L6U5R1"/>
<feature type="region of interest" description="Disordered" evidence="4">
    <location>
        <begin position="610"/>
        <end position="651"/>
    </location>
</feature>
<dbReference type="SMART" id="SM00028">
    <property type="entry name" value="TPR"/>
    <property type="match status" value="4"/>
</dbReference>
<evidence type="ECO:0000256" key="2">
    <source>
        <dbReference type="ARBA" id="ARBA00022803"/>
    </source>
</evidence>
<comment type="caution">
    <text evidence="5">The sequence shown here is derived from an EMBL/GenBank/DDBJ whole genome shotgun (WGS) entry which is preliminary data.</text>
</comment>
<dbReference type="EMBL" id="LAVV01015503">
    <property type="protein sequence ID" value="KNZ43841.1"/>
    <property type="molecule type" value="Genomic_DNA"/>
</dbReference>
<organism evidence="5 6">
    <name type="scientific">Puccinia sorghi</name>
    <dbReference type="NCBI Taxonomy" id="27349"/>
    <lineage>
        <taxon>Eukaryota</taxon>
        <taxon>Fungi</taxon>
        <taxon>Dikarya</taxon>
        <taxon>Basidiomycota</taxon>
        <taxon>Pucciniomycotina</taxon>
        <taxon>Pucciniomycetes</taxon>
        <taxon>Pucciniales</taxon>
        <taxon>Pucciniaceae</taxon>
        <taxon>Puccinia</taxon>
    </lineage>
</organism>
<keyword evidence="6" id="KW-1185">Reference proteome</keyword>
<reference evidence="5 6" key="1">
    <citation type="submission" date="2015-08" db="EMBL/GenBank/DDBJ databases">
        <title>Next Generation Sequencing and Analysis of the Genome of Puccinia sorghi L Schw, the Causal Agent of Maize Common Rust.</title>
        <authorList>
            <person name="Rochi L."/>
            <person name="Burguener G."/>
            <person name="Darino M."/>
            <person name="Turjanski A."/>
            <person name="Kreff E."/>
            <person name="Dieguez M.J."/>
            <person name="Sacco F."/>
        </authorList>
    </citation>
    <scope>NUCLEOTIDE SEQUENCE [LARGE SCALE GENOMIC DNA]</scope>
    <source>
        <strain evidence="5 6">RO10H11247</strain>
    </source>
</reference>
<evidence type="ECO:0000256" key="1">
    <source>
        <dbReference type="ARBA" id="ARBA00022737"/>
    </source>
</evidence>
<evidence type="ECO:0000256" key="4">
    <source>
        <dbReference type="SAM" id="MobiDB-lite"/>
    </source>
</evidence>
<evidence type="ECO:0000256" key="3">
    <source>
        <dbReference type="PROSITE-ProRule" id="PRU00339"/>
    </source>
</evidence>
<dbReference type="InterPro" id="IPR019734">
    <property type="entry name" value="TPR_rpt"/>
</dbReference>
<feature type="region of interest" description="Disordered" evidence="4">
    <location>
        <begin position="668"/>
        <end position="701"/>
    </location>
</feature>
<dbReference type="PROSITE" id="PS50005">
    <property type="entry name" value="TPR"/>
    <property type="match status" value="1"/>
</dbReference>
<feature type="compositionally biased region" description="Basic and acidic residues" evidence="4">
    <location>
        <begin position="981"/>
        <end position="993"/>
    </location>
</feature>
<evidence type="ECO:0000313" key="6">
    <source>
        <dbReference type="Proteomes" id="UP000037035"/>
    </source>
</evidence>
<evidence type="ECO:0000313" key="5">
    <source>
        <dbReference type="EMBL" id="KNZ43841.1"/>
    </source>
</evidence>
<gene>
    <name evidence="5" type="ORF">VP01_980g5</name>
</gene>
<accession>A0A0L6U5R1</accession>
<keyword evidence="1" id="KW-0677">Repeat</keyword>
<dbReference type="Gene3D" id="1.25.40.1010">
    <property type="match status" value="1"/>
</dbReference>
<keyword evidence="2 3" id="KW-0802">TPR repeat</keyword>
<feature type="compositionally biased region" description="Polar residues" evidence="4">
    <location>
        <begin position="618"/>
        <end position="635"/>
    </location>
</feature>
<dbReference type="InterPro" id="IPR011990">
    <property type="entry name" value="TPR-like_helical_dom_sf"/>
</dbReference>
<feature type="compositionally biased region" description="Basic and acidic residues" evidence="4">
    <location>
        <begin position="636"/>
        <end position="646"/>
    </location>
</feature>
<dbReference type="STRING" id="27349.A0A0L6U5R1"/>
<dbReference type="Pfam" id="PF12569">
    <property type="entry name" value="NatA_aux_su"/>
    <property type="match status" value="1"/>
</dbReference>